<reference evidence="1" key="1">
    <citation type="submission" date="2020-11" db="EMBL/GenBank/DDBJ databases">
        <authorList>
            <consortium name="DOE Joint Genome Institute"/>
            <person name="Ahrendt S."/>
            <person name="Riley R."/>
            <person name="Andreopoulos W."/>
            <person name="Labutti K."/>
            <person name="Pangilinan J."/>
            <person name="Ruiz-Duenas F.J."/>
            <person name="Barrasa J.M."/>
            <person name="Sanchez-Garcia M."/>
            <person name="Camarero S."/>
            <person name="Miyauchi S."/>
            <person name="Serrano A."/>
            <person name="Linde D."/>
            <person name="Babiker R."/>
            <person name="Drula E."/>
            <person name="Ayuso-Fernandez I."/>
            <person name="Pacheco R."/>
            <person name="Padilla G."/>
            <person name="Ferreira P."/>
            <person name="Barriuso J."/>
            <person name="Kellner H."/>
            <person name="Castanera R."/>
            <person name="Alfaro M."/>
            <person name="Ramirez L."/>
            <person name="Pisabarro A.G."/>
            <person name="Kuo A."/>
            <person name="Tritt A."/>
            <person name="Lipzen A."/>
            <person name="He G."/>
            <person name="Yan M."/>
            <person name="Ng V."/>
            <person name="Cullen D."/>
            <person name="Martin F."/>
            <person name="Rosso M.-N."/>
            <person name="Henrissat B."/>
            <person name="Hibbett D."/>
            <person name="Martinez A.T."/>
            <person name="Grigoriev I.V."/>
        </authorList>
    </citation>
    <scope>NUCLEOTIDE SEQUENCE</scope>
    <source>
        <strain evidence="1">CIRM-BRFM 674</strain>
    </source>
</reference>
<organism evidence="1 2">
    <name type="scientific">Pholiota conissans</name>
    <dbReference type="NCBI Taxonomy" id="109636"/>
    <lineage>
        <taxon>Eukaryota</taxon>
        <taxon>Fungi</taxon>
        <taxon>Dikarya</taxon>
        <taxon>Basidiomycota</taxon>
        <taxon>Agaricomycotina</taxon>
        <taxon>Agaricomycetes</taxon>
        <taxon>Agaricomycetidae</taxon>
        <taxon>Agaricales</taxon>
        <taxon>Agaricineae</taxon>
        <taxon>Strophariaceae</taxon>
        <taxon>Pholiota</taxon>
    </lineage>
</organism>
<name>A0A9P5YNP1_9AGAR</name>
<proteinExistence type="predicted"/>
<evidence type="ECO:0000313" key="2">
    <source>
        <dbReference type="Proteomes" id="UP000807469"/>
    </source>
</evidence>
<dbReference type="OrthoDB" id="3262464at2759"/>
<dbReference type="AlphaFoldDB" id="A0A9P5YNP1"/>
<feature type="non-terminal residue" evidence="1">
    <location>
        <position position="1"/>
    </location>
</feature>
<dbReference type="EMBL" id="MU155752">
    <property type="protein sequence ID" value="KAF9471136.1"/>
    <property type="molecule type" value="Genomic_DNA"/>
</dbReference>
<comment type="caution">
    <text evidence="1">The sequence shown here is derived from an EMBL/GenBank/DDBJ whole genome shotgun (WGS) entry which is preliminary data.</text>
</comment>
<evidence type="ECO:0000313" key="1">
    <source>
        <dbReference type="EMBL" id="KAF9471136.1"/>
    </source>
</evidence>
<protein>
    <submittedName>
        <fullName evidence="1">Uncharacterized protein</fullName>
    </submittedName>
</protein>
<accession>A0A9P5YNP1</accession>
<keyword evidence="2" id="KW-1185">Reference proteome</keyword>
<sequence>VFSSSKETDTNRRSKLTSYKIDELQILKFGYRKERLTFTEGLLCSEQELSVLHVFPATVKDLMSHGAIEELDRLINES</sequence>
<gene>
    <name evidence="1" type="ORF">BDN70DRAFT_787304</name>
</gene>
<feature type="non-terminal residue" evidence="1">
    <location>
        <position position="78"/>
    </location>
</feature>
<dbReference type="Proteomes" id="UP000807469">
    <property type="component" value="Unassembled WGS sequence"/>
</dbReference>